<dbReference type="CDD" id="cd14797">
    <property type="entry name" value="DUF302"/>
    <property type="match status" value="1"/>
</dbReference>
<name>A0ABX8UHX9_9BURK</name>
<dbReference type="InterPro" id="IPR005180">
    <property type="entry name" value="DUF302"/>
</dbReference>
<dbReference type="InterPro" id="IPR035923">
    <property type="entry name" value="TT1751-like_sf"/>
</dbReference>
<organism evidence="2 3">
    <name type="scientific">Paraburkholderia edwinii</name>
    <dbReference type="NCBI Taxonomy" id="2861782"/>
    <lineage>
        <taxon>Bacteria</taxon>
        <taxon>Pseudomonadati</taxon>
        <taxon>Pseudomonadota</taxon>
        <taxon>Betaproteobacteria</taxon>
        <taxon>Burkholderiales</taxon>
        <taxon>Burkholderiaceae</taxon>
        <taxon>Paraburkholderia</taxon>
    </lineage>
</organism>
<evidence type="ECO:0000313" key="3">
    <source>
        <dbReference type="Proteomes" id="UP000826462"/>
    </source>
</evidence>
<proteinExistence type="predicted"/>
<reference evidence="2 3" key="1">
    <citation type="submission" date="2021-07" db="EMBL/GenBank/DDBJ databases">
        <title>Paraburkholderia edwinii protects Aspergillus sp. from phenazines by acting as a toxin sponge.</title>
        <authorList>
            <person name="Dahlstrom K.M."/>
            <person name="Newman D.K."/>
        </authorList>
    </citation>
    <scope>NUCLEOTIDE SEQUENCE [LARGE SCALE GENOMIC DNA]</scope>
    <source>
        <strain evidence="2 3">Pe01</strain>
    </source>
</reference>
<keyword evidence="3" id="KW-1185">Reference proteome</keyword>
<feature type="domain" description="DUF302" evidence="1">
    <location>
        <begin position="107"/>
        <end position="155"/>
    </location>
</feature>
<dbReference type="Proteomes" id="UP000826462">
    <property type="component" value="Chromosome 1"/>
</dbReference>
<sequence length="187" mass="20857">MMTHSNSNTSPAATISVATEASAAEPKVHRSNIFVEHIRIDSAKPYCEARAALEKLPRFDDRIRALLHDGEIGRVNDELTKIQRVAGLVIFSVATHGDWLQVRSGRRNAVQYLIGNVLIATRMTQYELAAGLYAPLRVMLYENKSGSATFEYDRPSTLFGQYGDERVTEVAKDLDQKIYDTLIKAAN</sequence>
<gene>
    <name evidence="2" type="ORF">KZJ38_16760</name>
</gene>
<dbReference type="Gene3D" id="3.30.310.70">
    <property type="entry name" value="TT1751-like domain"/>
    <property type="match status" value="1"/>
</dbReference>
<dbReference type="Pfam" id="PF03625">
    <property type="entry name" value="DUF302"/>
    <property type="match status" value="1"/>
</dbReference>
<dbReference type="SUPFAM" id="SSF103247">
    <property type="entry name" value="TT1751-like"/>
    <property type="match status" value="1"/>
</dbReference>
<evidence type="ECO:0000313" key="2">
    <source>
        <dbReference type="EMBL" id="QYD67942.1"/>
    </source>
</evidence>
<accession>A0ABX8UHX9</accession>
<evidence type="ECO:0000259" key="1">
    <source>
        <dbReference type="Pfam" id="PF03625"/>
    </source>
</evidence>
<dbReference type="EMBL" id="CP080095">
    <property type="protein sequence ID" value="QYD67942.1"/>
    <property type="molecule type" value="Genomic_DNA"/>
</dbReference>
<protein>
    <submittedName>
        <fullName evidence="2">DUF302 domain-containing protein</fullName>
    </submittedName>
</protein>
<dbReference type="RefSeq" id="WP_219797307.1">
    <property type="nucleotide sequence ID" value="NZ_CP080095.1"/>
</dbReference>